<evidence type="ECO:0000256" key="12">
    <source>
        <dbReference type="PROSITE-ProRule" id="PRU10112"/>
    </source>
</evidence>
<evidence type="ECO:0000256" key="6">
    <source>
        <dbReference type="ARBA" id="ARBA00022842"/>
    </source>
</evidence>
<dbReference type="PANTHER" id="PTHR30523">
    <property type="entry name" value="PHOSPHOENOLPYRUVATE CARBOXYLASE"/>
    <property type="match status" value="1"/>
</dbReference>
<evidence type="ECO:0000313" key="14">
    <source>
        <dbReference type="EMBL" id="OOY34658.1"/>
    </source>
</evidence>
<comment type="caution">
    <text evidence="13">The sequence shown here is derived from an EMBL/GenBank/DDBJ whole genome shotgun (WGS) entry which is preliminary data.</text>
</comment>
<dbReference type="EMBL" id="MPNX01000012">
    <property type="protein sequence ID" value="OOY34658.1"/>
    <property type="molecule type" value="Genomic_DNA"/>
</dbReference>
<evidence type="ECO:0000313" key="16">
    <source>
        <dbReference type="Proteomes" id="UP000190962"/>
    </source>
</evidence>
<dbReference type="OrthoDB" id="9768133at2"/>
<dbReference type="GO" id="GO:0006099">
    <property type="term" value="P:tricarboxylic acid cycle"/>
    <property type="evidence" value="ECO:0007669"/>
    <property type="project" value="InterPro"/>
</dbReference>
<keyword evidence="6 10" id="KW-0460">Magnesium</keyword>
<comment type="similarity">
    <text evidence="3 10">Belongs to the PEPCase type 1 family.</text>
</comment>
<dbReference type="InterPro" id="IPR022805">
    <property type="entry name" value="PEP_COase_bac/pln-type"/>
</dbReference>
<comment type="cofactor">
    <cofactor evidence="1 10">
        <name>Mg(2+)</name>
        <dbReference type="ChEBI" id="CHEBI:18420"/>
    </cofactor>
</comment>
<dbReference type="PATRIC" id="fig|2340.3.peg.1229"/>
<dbReference type="Gene3D" id="1.20.1440.90">
    <property type="entry name" value="Phosphoenolpyruvate/pyruvate domain"/>
    <property type="match status" value="1"/>
</dbReference>
<comment type="function">
    <text evidence="2 10">Forms oxaloacetate, a four-carbon dicarboxylic acid source for the tricarboxylic acid cycle.</text>
</comment>
<dbReference type="NCBIfam" id="NF000584">
    <property type="entry name" value="PRK00009.1"/>
    <property type="match status" value="1"/>
</dbReference>
<dbReference type="GO" id="GO:0008964">
    <property type="term" value="F:phosphoenolpyruvate carboxylase activity"/>
    <property type="evidence" value="ECO:0007669"/>
    <property type="project" value="UniProtKB-UniRule"/>
</dbReference>
<dbReference type="PRINTS" id="PR00150">
    <property type="entry name" value="PEPCARBXLASE"/>
</dbReference>
<dbReference type="eggNOG" id="COG2352">
    <property type="taxonomic scope" value="Bacteria"/>
</dbReference>
<dbReference type="GO" id="GO:0005829">
    <property type="term" value="C:cytosol"/>
    <property type="evidence" value="ECO:0007669"/>
    <property type="project" value="TreeGrafter"/>
</dbReference>
<dbReference type="GO" id="GO:0000287">
    <property type="term" value="F:magnesium ion binding"/>
    <property type="evidence" value="ECO:0007669"/>
    <property type="project" value="UniProtKB-UniRule"/>
</dbReference>
<dbReference type="HAMAP" id="MF_00595">
    <property type="entry name" value="PEPcase_type1"/>
    <property type="match status" value="1"/>
</dbReference>
<comment type="subunit">
    <text evidence="10">Homotetramer.</text>
</comment>
<evidence type="ECO:0000256" key="1">
    <source>
        <dbReference type="ARBA" id="ARBA00001946"/>
    </source>
</evidence>
<dbReference type="AlphaFoldDB" id="A0A0B0H9M4"/>
<gene>
    <name evidence="10" type="primary">ppc</name>
    <name evidence="14" type="ORF">BOV88_08595</name>
    <name evidence="13" type="ORF">JV46_08110</name>
</gene>
<protein>
    <recommendedName>
        <fullName evidence="5 10">Phosphoenolpyruvate carboxylase</fullName>
        <shortName evidence="10">PEPC</shortName>
        <shortName evidence="10">PEPCase</shortName>
        <ecNumber evidence="4 10">4.1.1.31</ecNumber>
    </recommendedName>
</protein>
<organism evidence="13 15">
    <name type="scientific">Solemya velum gill symbiont</name>
    <dbReference type="NCBI Taxonomy" id="2340"/>
    <lineage>
        <taxon>Bacteria</taxon>
        <taxon>Pseudomonadati</taxon>
        <taxon>Pseudomonadota</taxon>
        <taxon>Gammaproteobacteria</taxon>
        <taxon>sulfur-oxidizing symbionts</taxon>
    </lineage>
</organism>
<evidence type="ECO:0000256" key="5">
    <source>
        <dbReference type="ARBA" id="ARBA00022419"/>
    </source>
</evidence>
<dbReference type="EMBL" id="JRAA01000002">
    <property type="protein sequence ID" value="KHF24584.1"/>
    <property type="molecule type" value="Genomic_DNA"/>
</dbReference>
<dbReference type="Proteomes" id="UP000190962">
    <property type="component" value="Unassembled WGS sequence"/>
</dbReference>
<dbReference type="PANTHER" id="PTHR30523:SF46">
    <property type="entry name" value="PHOSPHOENOLPYRUVATE CARBOXYLASE"/>
    <property type="match status" value="1"/>
</dbReference>
<dbReference type="InterPro" id="IPR015813">
    <property type="entry name" value="Pyrv/PenolPyrv_kinase-like_dom"/>
</dbReference>
<reference evidence="13 15" key="1">
    <citation type="journal article" date="2014" name="BMC Genomics">
        <title>The genome of the intracellular bacterium of the coastal bivalve, Solemya velum: a blueprint for thriving in and out of symbiosis.</title>
        <authorList>
            <person name="Dmytrenko O."/>
            <person name="Russell S.L."/>
            <person name="Loo W.T."/>
            <person name="Fontanez K.M."/>
            <person name="Liao L."/>
            <person name="Roeselers G."/>
            <person name="Sharma R."/>
            <person name="Stewart F.J."/>
            <person name="Newton I.L."/>
            <person name="Woyke T."/>
            <person name="Wu D."/>
            <person name="Lang J.M."/>
            <person name="Eisen J.A."/>
            <person name="Cavanaugh C.M."/>
        </authorList>
    </citation>
    <scope>NUCLEOTIDE SEQUENCE [LARGE SCALE GENOMIC DNA]</scope>
    <source>
        <strain evidence="13 15">WH</strain>
    </source>
</reference>
<evidence type="ECO:0000256" key="9">
    <source>
        <dbReference type="ARBA" id="ARBA00048995"/>
    </source>
</evidence>
<reference evidence="14 16" key="2">
    <citation type="submission" date="2016-11" db="EMBL/GenBank/DDBJ databases">
        <title>Mixed transmission modes and dynamic genome evolution in an obligate animal-bacterial symbiosis.</title>
        <authorList>
            <person name="Russell S.L."/>
            <person name="Corbett-Detig R.B."/>
            <person name="Cavanaugh C.M."/>
        </authorList>
    </citation>
    <scope>NUCLEOTIDE SEQUENCE [LARGE SCALE GENOMIC DNA]</scope>
    <source>
        <strain evidence="14">MA-KB16</strain>
    </source>
</reference>
<evidence type="ECO:0000256" key="3">
    <source>
        <dbReference type="ARBA" id="ARBA00008346"/>
    </source>
</evidence>
<sequence length="937" mass="106662">MEDTFQSYSLANDEELRGRVRLLGNLLGDVVRTQAGENVYRIVERLRKGYIQLRDEENRDKRQRLLQLISQLSEAELTHTIRAFTLYFQLVNIAEEVYHHRQRRLIAAEGSELWTGSFDHLAKLYKSRDVSLDELANIISRTSYIPVFTAHPTEAKRRVIMGLLEKLYLSTRNLDRPTEYLEQQEQVEKTLSRLIQTLWKTEEMRAERPEVRMEIANGLYYFEHTLFHAVPEMLHRMRKAFVRQYGDEVNELFMNSSPLIRFGSWIGGDRDGNPFVTPDVTRKAMALQQRTVLCEYMQHIDELIGELTHSRIFCLPSDAFEVSLERDEKICAGELLEETKRFPVEPYRRKLYLMNFRLRATLHQVNGRLNGTCDIGTASAVPYTNEKLFLDDLMIMRQSLIEHGDVAASNAGLRKLIMLVKSFGFYLAHLDIRQESAIHSAAVSEILTLAKVTDSYETASETERLEILGKALESGITINPKQLSEASRGVIEVFEVIAELRDTVSPQSIGQYVISMTHEASHIMEVVLLGSLYGLAGNDENGLFCHLEVSPLFETIDDLERSTKILDLLFKDRVYAELLKSGGHRQEVMLGYSDSAKDGGILSSSWNLYQVQQNIVELADSHGVQCRLFHGRGGTIGRGGGPTREAITSQPAGTLRGEIKFTEQGEVLYYKYSHTDTAVFELSMGVTGLLQANLHLVRDVPETNPEWPQVMRSLAQTGEQAFRHLTENTDGFLDYFYEATPVSEIALLNIGSRPARRTQGDRSKGSIRAIPWVFGWAQSRHTLPAWYGLGKALQAQAAKPDGIQQLQTMYREWPFFRAMLSNIQMAMFKADMQIARMYKEELCQESGTSDTIFEMICEEFELTLKMILAVTQQQQLIGDNPVLRLGLSRRNPYLDPLNAIQANLIGRYRQETDSENAWLQPLLRSINAIAAGMRNTG</sequence>
<dbReference type="GO" id="GO:0006107">
    <property type="term" value="P:oxaloacetate metabolic process"/>
    <property type="evidence" value="ECO:0007669"/>
    <property type="project" value="UniProtKB-UniRule"/>
</dbReference>
<evidence type="ECO:0000256" key="11">
    <source>
        <dbReference type="PROSITE-ProRule" id="PRU10111"/>
    </source>
</evidence>
<dbReference type="InterPro" id="IPR021135">
    <property type="entry name" value="PEP_COase"/>
</dbReference>
<dbReference type="Proteomes" id="UP000030856">
    <property type="component" value="Unassembled WGS sequence"/>
</dbReference>
<evidence type="ECO:0000256" key="2">
    <source>
        <dbReference type="ARBA" id="ARBA00003670"/>
    </source>
</evidence>
<evidence type="ECO:0000256" key="4">
    <source>
        <dbReference type="ARBA" id="ARBA00012305"/>
    </source>
</evidence>
<keyword evidence="13" id="KW-0670">Pyruvate</keyword>
<dbReference type="EC" id="4.1.1.31" evidence="4 10"/>
<dbReference type="GO" id="GO:0015977">
    <property type="term" value="P:carbon fixation"/>
    <property type="evidence" value="ECO:0007669"/>
    <property type="project" value="UniProtKB-UniRule"/>
</dbReference>
<dbReference type="SUPFAM" id="SSF51621">
    <property type="entry name" value="Phosphoenolpyruvate/pyruvate domain"/>
    <property type="match status" value="1"/>
</dbReference>
<keyword evidence="8 10" id="KW-0120">Carbon dioxide fixation</keyword>
<comment type="catalytic activity">
    <reaction evidence="9 10">
        <text>oxaloacetate + phosphate = phosphoenolpyruvate + hydrogencarbonate</text>
        <dbReference type="Rhea" id="RHEA:28370"/>
        <dbReference type="ChEBI" id="CHEBI:16452"/>
        <dbReference type="ChEBI" id="CHEBI:17544"/>
        <dbReference type="ChEBI" id="CHEBI:43474"/>
        <dbReference type="ChEBI" id="CHEBI:58702"/>
        <dbReference type="EC" id="4.1.1.31"/>
    </reaction>
</comment>
<evidence type="ECO:0000313" key="13">
    <source>
        <dbReference type="EMBL" id="KHF24584.1"/>
    </source>
</evidence>
<keyword evidence="15" id="KW-1185">Reference proteome</keyword>
<dbReference type="RefSeq" id="WP_052132109.1">
    <property type="nucleotide sequence ID" value="NZ_JRAA01000002.1"/>
</dbReference>
<proteinExistence type="inferred from homology"/>
<dbReference type="PROSITE" id="PS00393">
    <property type="entry name" value="PEPCASE_2"/>
    <property type="match status" value="1"/>
</dbReference>
<name>A0A0B0H9M4_SOVGS</name>
<feature type="active site" evidence="10 11">
    <location>
        <position position="151"/>
    </location>
</feature>
<dbReference type="PROSITE" id="PS00781">
    <property type="entry name" value="PEPCASE_1"/>
    <property type="match status" value="1"/>
</dbReference>
<feature type="active site" evidence="10 12">
    <location>
        <position position="597"/>
    </location>
</feature>
<evidence type="ECO:0000313" key="15">
    <source>
        <dbReference type="Proteomes" id="UP000030856"/>
    </source>
</evidence>
<evidence type="ECO:0000256" key="8">
    <source>
        <dbReference type="ARBA" id="ARBA00023300"/>
    </source>
</evidence>
<evidence type="ECO:0000256" key="10">
    <source>
        <dbReference type="HAMAP-Rule" id="MF_00595"/>
    </source>
</evidence>
<dbReference type="InterPro" id="IPR033129">
    <property type="entry name" value="PEPCASE_His_AS"/>
</dbReference>
<keyword evidence="7 10" id="KW-0456">Lyase</keyword>
<accession>A0A0B0H9M4</accession>
<evidence type="ECO:0000256" key="7">
    <source>
        <dbReference type="ARBA" id="ARBA00023239"/>
    </source>
</evidence>
<dbReference type="Pfam" id="PF00311">
    <property type="entry name" value="PEPcase"/>
    <property type="match status" value="1"/>
</dbReference>
<dbReference type="InterPro" id="IPR018129">
    <property type="entry name" value="PEP_COase_Lys_AS"/>
</dbReference>
<dbReference type="STRING" id="2340.JV46_08110"/>